<dbReference type="Proteomes" id="UP000612585">
    <property type="component" value="Unassembled WGS sequence"/>
</dbReference>
<reference evidence="1" key="1">
    <citation type="submission" date="2021-01" db="EMBL/GenBank/DDBJ databases">
        <title>Whole genome shotgun sequence of Virgisporangium aurantiacum NBRC 16421.</title>
        <authorList>
            <person name="Komaki H."/>
            <person name="Tamura T."/>
        </authorList>
    </citation>
    <scope>NUCLEOTIDE SEQUENCE</scope>
    <source>
        <strain evidence="1">NBRC 16421</strain>
    </source>
</reference>
<dbReference type="Pfam" id="PF14885">
    <property type="entry name" value="GHL15"/>
    <property type="match status" value="1"/>
</dbReference>
<dbReference type="RefSeq" id="WP_204000311.1">
    <property type="nucleotide sequence ID" value="NZ_BOPG01000043.1"/>
</dbReference>
<protein>
    <submittedName>
        <fullName evidence="1">Uncharacterized protein</fullName>
    </submittedName>
</protein>
<keyword evidence="2" id="KW-1185">Reference proteome</keyword>
<comment type="caution">
    <text evidence="1">The sequence shown here is derived from an EMBL/GenBank/DDBJ whole genome shotgun (WGS) entry which is preliminary data.</text>
</comment>
<dbReference type="EMBL" id="BOPG01000043">
    <property type="protein sequence ID" value="GIJ58889.1"/>
    <property type="molecule type" value="Genomic_DNA"/>
</dbReference>
<evidence type="ECO:0000313" key="1">
    <source>
        <dbReference type="EMBL" id="GIJ58889.1"/>
    </source>
</evidence>
<dbReference type="AlphaFoldDB" id="A0A8J3Z7N3"/>
<organism evidence="1 2">
    <name type="scientific">Virgisporangium aurantiacum</name>
    <dbReference type="NCBI Taxonomy" id="175570"/>
    <lineage>
        <taxon>Bacteria</taxon>
        <taxon>Bacillati</taxon>
        <taxon>Actinomycetota</taxon>
        <taxon>Actinomycetes</taxon>
        <taxon>Micromonosporales</taxon>
        <taxon>Micromonosporaceae</taxon>
        <taxon>Virgisporangium</taxon>
    </lineage>
</organism>
<dbReference type="Gene3D" id="3.20.20.70">
    <property type="entry name" value="Aldolase class I"/>
    <property type="match status" value="1"/>
</dbReference>
<accession>A0A8J3Z7N3</accession>
<proteinExistence type="predicted"/>
<dbReference type="InterPro" id="IPR029455">
    <property type="entry name" value="GHL15"/>
</dbReference>
<name>A0A8J3Z7N3_9ACTN</name>
<dbReference type="InterPro" id="IPR013785">
    <property type="entry name" value="Aldolase_TIM"/>
</dbReference>
<gene>
    <name evidence="1" type="ORF">Vau01_064050</name>
</gene>
<evidence type="ECO:0000313" key="2">
    <source>
        <dbReference type="Proteomes" id="UP000612585"/>
    </source>
</evidence>
<sequence length="372" mass="41679">MTEQTATRRRFAAWIRYGGPVSSDQVKFAIEHYQVAILQPWERDVLTELKRARPDMKVLAYKCLSSSRSYEPGPTYSSGVSHSEAERRGEHFFAHRHADNSRIEWKGYPGHWQMAVWSDEYRSAWIENVHREMSGSAWDGVMADNDVFDDYYGIDYPIEGGRRIEQIRAALDTLVQDAGSALNSINKLLVPNIAESRRETGRWARHAAYGGGFEEVWLAHSPDHHFDVATTEAQMVCLEGPGLSIVRTATDGTDGHPNFMFGLAAFWIFGGGRPGTSFSATGHDQYSGTPFNPYQDWDLGEPTGKIRRRGPGRMRAFSNGWAALNQDHRILGKEITIHVPPGLIGAHGSAPPRVLTLRPREGRLYLRSPDAG</sequence>